<dbReference type="CDD" id="cd17934">
    <property type="entry name" value="DEXXQc_Upf1-like"/>
    <property type="match status" value="1"/>
</dbReference>
<dbReference type="SMART" id="SM00382">
    <property type="entry name" value="AAA"/>
    <property type="match status" value="1"/>
</dbReference>
<comment type="caution">
    <text evidence="3">The sequence shown here is derived from an EMBL/GenBank/DDBJ whole genome shotgun (WGS) entry which is preliminary data.</text>
</comment>
<dbReference type="InterPro" id="IPR045055">
    <property type="entry name" value="DNA2/NAM7-like"/>
</dbReference>
<keyword evidence="3" id="KW-0378">Hydrolase</keyword>
<dbReference type="SUPFAM" id="SSF52540">
    <property type="entry name" value="P-loop containing nucleoside triphosphate hydrolases"/>
    <property type="match status" value="1"/>
</dbReference>
<reference evidence="4" key="1">
    <citation type="journal article" date="2019" name="Int. J. Syst. Evol. Microbiol.">
        <title>The Global Catalogue of Microorganisms (GCM) 10K type strain sequencing project: providing services to taxonomists for standard genome sequencing and annotation.</title>
        <authorList>
            <consortium name="The Broad Institute Genomics Platform"/>
            <consortium name="The Broad Institute Genome Sequencing Center for Infectious Disease"/>
            <person name="Wu L."/>
            <person name="Ma J."/>
        </authorList>
    </citation>
    <scope>NUCLEOTIDE SEQUENCE [LARGE SCALE GENOMIC DNA]</scope>
    <source>
        <strain evidence="4">CCUG 50353</strain>
    </source>
</reference>
<evidence type="ECO:0000259" key="2">
    <source>
        <dbReference type="SMART" id="SM00382"/>
    </source>
</evidence>
<name>A0ABV8UXK0_9BACL</name>
<evidence type="ECO:0000313" key="4">
    <source>
        <dbReference type="Proteomes" id="UP001595733"/>
    </source>
</evidence>
<keyword evidence="3" id="KW-0547">Nucleotide-binding</keyword>
<keyword evidence="3" id="KW-0347">Helicase</keyword>
<feature type="coiled-coil region" evidence="1">
    <location>
        <begin position="825"/>
        <end position="874"/>
    </location>
</feature>
<sequence length="1259" mass="146938">MNSARHFNCPIRLTKSVQDAFKRFGLEDSGFLKQHDPHTVLIEKNKEPEQESTKILLYFAHISPDLLAQFNGKLPVLTAVMEDYVLTAVHVMLKPHKSILETNWRKTAQLTFVPDSHIKNPVPRPFREWLDQLEDAAEKSAYVRKRIAGWEGYLSIQEQQADIADISFSFGEVGIQKDFRRLTLYDVQLKQDDWRKAKDLDIKFPALGRELGKVLKVNQRSATMEIEVLPYMEDVVRKTNPERFGKTATLSNFASLSQIRRLRSGFVQLEKGQAENPLLEKILFEESPPVAPLKTIPKLHLHHPLNDYQRRAVEGAIAAEDVYVIQGPPGTGKTTVISEICLQNAKMGLRTLVASQSNLAVDNALSRLLANKDIRILRVGRTESIEEEGKKFIEENIGDYWRDVTLRTITSTVDERALRMKQVEQELATVKPLFEELQEKVNLWTEKAARKKEAQQKEAELRTEHQERTKQMEEFDQQKQQFETTVDEALKHFNEVTTNKRKEEEDKHNFPTKDELDEQLVVAKEKLHHVTELQQLAKLQKSRQQVKENLEETKHRVEELNSKLQFTEQKQAHFQQLRKVKDIQDVLNENPVYQTPRVLFKLKGIEGIRQLMKTYHPAVSTWEQYSKALDYFTQQLGEKQRPIRKQADPVYLNEELQAYLDQGRAWIKYRQLPDMRELSDYVQGLYSRLRYIAEIIYRYEDLVARGEHELMMLREELVNMERLTVQQELRAQQSAGNLLEELKEREHQLDAEWQHAEGDRWLEELEQITETTVFEWERTVRDLEKKQAHIAAFEERYAQVISDWEVAKEQLASAQNALTECLTQAEIFPSEIQRLEEELKELEHLLQDNPEEELEKIQKEWLSLQFQVETLERESKDAPLKQKLQSQWQSLLEQATAEDVDEIRKLNVKYANVIGTTCVASARKDFVENYPSFDVVIIDEVSKATPPELLLPMLKGKKVILVGDHHQLPPLLGDDTLEEVLEQMMKDQKEFTAKQEIENLLKESLFERLYKNLPETHKTMLAIQYRMHESIMQTITPFYRHDQHELTCGLEDSDTLRAHGLETPWLRPENHVLWVDLPHGEGYFEERVKGGKSLWNPSEMKVMRQALIDLNEAIKTAKEQGRYPKDTQKTVGVISFYGEQVKQLDRLIQQELRLPHITMRTGTVDRFQGMEMEVIILSMVRNHQEGRGDIGFANDYRRLNVALSRAKELLVLVGSHEMFTEKVKRTSTKDMYQHVWNYTKQIEGTRTLEEVLGHVKLSH</sequence>
<dbReference type="PANTHER" id="PTHR10887:SF495">
    <property type="entry name" value="HELICASE SENATAXIN ISOFORM X1-RELATED"/>
    <property type="match status" value="1"/>
</dbReference>
<dbReference type="PANTHER" id="PTHR10887">
    <property type="entry name" value="DNA2/NAM7 HELICASE FAMILY"/>
    <property type="match status" value="1"/>
</dbReference>
<dbReference type="InterPro" id="IPR041679">
    <property type="entry name" value="DNA2/NAM7-like_C"/>
</dbReference>
<evidence type="ECO:0000313" key="3">
    <source>
        <dbReference type="EMBL" id="MFC4355451.1"/>
    </source>
</evidence>
<feature type="coiled-coil region" evidence="1">
    <location>
        <begin position="434"/>
        <end position="492"/>
    </location>
</feature>
<gene>
    <name evidence="3" type="ORF">ACFO0S_10355</name>
</gene>
<dbReference type="Gene3D" id="3.40.50.300">
    <property type="entry name" value="P-loop containing nucleotide triphosphate hydrolases"/>
    <property type="match status" value="3"/>
</dbReference>
<feature type="domain" description="AAA+ ATPase" evidence="2">
    <location>
        <begin position="319"/>
        <end position="991"/>
    </location>
</feature>
<dbReference type="InterPro" id="IPR003593">
    <property type="entry name" value="AAA+_ATPase"/>
</dbReference>
<dbReference type="InterPro" id="IPR047187">
    <property type="entry name" value="SF1_C_Upf1"/>
</dbReference>
<accession>A0ABV8UXK0</accession>
<dbReference type="GO" id="GO:0004386">
    <property type="term" value="F:helicase activity"/>
    <property type="evidence" value="ECO:0007669"/>
    <property type="project" value="UniProtKB-KW"/>
</dbReference>
<evidence type="ECO:0000256" key="1">
    <source>
        <dbReference type="SAM" id="Coils"/>
    </source>
</evidence>
<dbReference type="InterPro" id="IPR027417">
    <property type="entry name" value="P-loop_NTPase"/>
</dbReference>
<dbReference type="Pfam" id="PF13087">
    <property type="entry name" value="AAA_12"/>
    <property type="match status" value="1"/>
</dbReference>
<dbReference type="Pfam" id="PF13086">
    <property type="entry name" value="AAA_11"/>
    <property type="match status" value="2"/>
</dbReference>
<dbReference type="EMBL" id="JBHSEF010000023">
    <property type="protein sequence ID" value="MFC4355451.1"/>
    <property type="molecule type" value="Genomic_DNA"/>
</dbReference>
<protein>
    <submittedName>
        <fullName evidence="3">DEAD/DEAH box helicase</fullName>
    </submittedName>
</protein>
<dbReference type="CDD" id="cd18808">
    <property type="entry name" value="SF1_C_Upf1"/>
    <property type="match status" value="1"/>
</dbReference>
<dbReference type="InterPro" id="IPR041677">
    <property type="entry name" value="DNA2/NAM7_AAA_11"/>
</dbReference>
<keyword evidence="3" id="KW-0067">ATP-binding</keyword>
<keyword evidence="1" id="KW-0175">Coiled coil</keyword>
<keyword evidence="4" id="KW-1185">Reference proteome</keyword>
<proteinExistence type="predicted"/>
<dbReference type="RefSeq" id="WP_378141932.1">
    <property type="nucleotide sequence ID" value="NZ_JBHSEF010000023.1"/>
</dbReference>
<dbReference type="Proteomes" id="UP001595733">
    <property type="component" value="Unassembled WGS sequence"/>
</dbReference>
<organism evidence="3 4">
    <name type="scientific">Chryseomicrobium palamuruense</name>
    <dbReference type="NCBI Taxonomy" id="682973"/>
    <lineage>
        <taxon>Bacteria</taxon>
        <taxon>Bacillati</taxon>
        <taxon>Bacillota</taxon>
        <taxon>Bacilli</taxon>
        <taxon>Bacillales</taxon>
        <taxon>Caryophanaceae</taxon>
        <taxon>Chryseomicrobium</taxon>
    </lineage>
</organism>
<feature type="coiled-coil region" evidence="1">
    <location>
        <begin position="703"/>
        <end position="759"/>
    </location>
</feature>
<feature type="coiled-coil region" evidence="1">
    <location>
        <begin position="536"/>
        <end position="577"/>
    </location>
</feature>